<dbReference type="Proteomes" id="UP000076420">
    <property type="component" value="Unassembled WGS sequence"/>
</dbReference>
<dbReference type="VEuPathDB" id="VectorBase:BGLB018084"/>
<name>A0A2C9KE24_BIOGL</name>
<organism evidence="1 2">
    <name type="scientific">Biomphalaria glabrata</name>
    <name type="common">Bloodfluke planorb</name>
    <name type="synonym">Freshwater snail</name>
    <dbReference type="NCBI Taxonomy" id="6526"/>
    <lineage>
        <taxon>Eukaryota</taxon>
        <taxon>Metazoa</taxon>
        <taxon>Spiralia</taxon>
        <taxon>Lophotrochozoa</taxon>
        <taxon>Mollusca</taxon>
        <taxon>Gastropoda</taxon>
        <taxon>Heterobranchia</taxon>
        <taxon>Euthyneura</taxon>
        <taxon>Panpulmonata</taxon>
        <taxon>Hygrophila</taxon>
        <taxon>Lymnaeoidea</taxon>
        <taxon>Planorbidae</taxon>
        <taxon>Biomphalaria</taxon>
    </lineage>
</organism>
<protein>
    <submittedName>
        <fullName evidence="1">Uncharacterized protein</fullName>
    </submittedName>
</protein>
<proteinExistence type="predicted"/>
<dbReference type="KEGG" id="bgt:106064768"/>
<dbReference type="EnsemblMetazoa" id="BGLB018084-RA">
    <property type="protein sequence ID" value="BGLB018084-PA"/>
    <property type="gene ID" value="BGLB018084"/>
</dbReference>
<dbReference type="AlphaFoldDB" id="A0A2C9KE24"/>
<gene>
    <name evidence="1" type="primary">106064768</name>
</gene>
<dbReference type="OrthoDB" id="6051778at2759"/>
<evidence type="ECO:0000313" key="1">
    <source>
        <dbReference type="EnsemblMetazoa" id="BGLB018084-PA"/>
    </source>
</evidence>
<evidence type="ECO:0000313" key="2">
    <source>
        <dbReference type="Proteomes" id="UP000076420"/>
    </source>
</evidence>
<reference evidence="1" key="1">
    <citation type="submission" date="2020-05" db="UniProtKB">
        <authorList>
            <consortium name="EnsemblMetazoa"/>
        </authorList>
    </citation>
    <scope>IDENTIFICATION</scope>
    <source>
        <strain evidence="1">BB02</strain>
    </source>
</reference>
<dbReference type="VEuPathDB" id="VectorBase:BGLAX_038728"/>
<accession>A0A2C9KE24</accession>
<sequence>MCVIVPCGILICGIHMEKHRESYTESWSDTRTSYTISKDDSGISETLISVMSTMEDFTTRPDIPPIRDDQMSRRSSILLQALWTPQPVVETIPKEKPKSVLPRQYQHEYQNQHYHIGSKHHLRDQHKRKDNSFAYVSHQWFMDGYRSRNNGV</sequence>